<evidence type="ECO:0000313" key="2">
    <source>
        <dbReference type="EMBL" id="TFZ41448.1"/>
    </source>
</evidence>
<comment type="caution">
    <text evidence="2">The sequence shown here is derived from an EMBL/GenBank/DDBJ whole genome shotgun (WGS) entry which is preliminary data.</text>
</comment>
<dbReference type="RefSeq" id="WP_135270436.1">
    <property type="nucleotide sequence ID" value="NZ_SRIB01000002.1"/>
</dbReference>
<proteinExistence type="predicted"/>
<dbReference type="Proteomes" id="UP000298381">
    <property type="component" value="Unassembled WGS sequence"/>
</dbReference>
<dbReference type="InterPro" id="IPR012454">
    <property type="entry name" value="DUF1659"/>
</dbReference>
<dbReference type="Pfam" id="PF07872">
    <property type="entry name" value="DUF1659"/>
    <property type="match status" value="1"/>
</dbReference>
<reference evidence="2 3" key="1">
    <citation type="submission" date="2019-03" db="EMBL/GenBank/DDBJ databases">
        <title>Draft genome sequence data and analysis of a Fermenting Bacterium, Soehngenia longevitae strain 1933PT, isolated from petroleum reservoir in Azerbaijan.</title>
        <authorList>
            <person name="Grouzdev D.S."/>
            <person name="Bidzhieva S.K."/>
            <person name="Sokolova D.S."/>
            <person name="Tourova T.P."/>
            <person name="Poltaraus A.B."/>
            <person name="Nazina T.N."/>
        </authorList>
    </citation>
    <scope>NUCLEOTIDE SEQUENCE [LARGE SCALE GENOMIC DNA]</scope>
    <source>
        <strain evidence="2 3">1933P</strain>
    </source>
</reference>
<dbReference type="OrthoDB" id="1708274at2"/>
<protein>
    <submittedName>
        <fullName evidence="2">DUF1659 domain-containing protein</fullName>
    </submittedName>
</protein>
<gene>
    <name evidence="2" type="ORF">E4100_02395</name>
</gene>
<keyword evidence="3" id="KW-1185">Reference proteome</keyword>
<evidence type="ECO:0000259" key="1">
    <source>
        <dbReference type="Pfam" id="PF07872"/>
    </source>
</evidence>
<sequence length="69" mass="7490">MVEITKKSLKLELDGGVVDGKQKIDSKTYSNISLSATDENILSAGELISGLQEKALINVKRIEEAIITE</sequence>
<evidence type="ECO:0000313" key="3">
    <source>
        <dbReference type="Proteomes" id="UP000298381"/>
    </source>
</evidence>
<dbReference type="EMBL" id="SRIB01000002">
    <property type="protein sequence ID" value="TFZ41448.1"/>
    <property type="molecule type" value="Genomic_DNA"/>
</dbReference>
<organism evidence="2 3">
    <name type="scientific">Soehngenia longivitae</name>
    <dbReference type="NCBI Taxonomy" id="2562294"/>
    <lineage>
        <taxon>Bacteria</taxon>
        <taxon>Bacillati</taxon>
        <taxon>Bacillota</taxon>
        <taxon>Tissierellia</taxon>
        <taxon>Tissierellales</taxon>
        <taxon>Tissierellaceae</taxon>
        <taxon>Soehngenia</taxon>
    </lineage>
</organism>
<feature type="domain" description="DUF1659" evidence="1">
    <location>
        <begin position="3"/>
        <end position="69"/>
    </location>
</feature>
<dbReference type="AlphaFoldDB" id="A0A4Z0D967"/>
<accession>A0A4Z0D967</accession>
<name>A0A4Z0D967_9FIRM</name>